<feature type="transmembrane region" description="Helical" evidence="7">
    <location>
        <begin position="131"/>
        <end position="153"/>
    </location>
</feature>
<comment type="pathway">
    <text evidence="2">Secondary metabolite biosynthesis.</text>
</comment>
<organism evidence="9 10">
    <name type="scientific">Cytophaga hutchinsonii (strain ATCC 33406 / DSM 1761 / CIP 103989 / NBRC 15051 / NCIMB 9469 / D465)</name>
    <dbReference type="NCBI Taxonomy" id="269798"/>
    <lineage>
        <taxon>Bacteria</taxon>
        <taxon>Pseudomonadati</taxon>
        <taxon>Bacteroidota</taxon>
        <taxon>Cytophagia</taxon>
        <taxon>Cytophagales</taxon>
        <taxon>Cytophagaceae</taxon>
        <taxon>Cytophaga</taxon>
    </lineage>
</organism>
<keyword evidence="6 7" id="KW-0472">Membrane</keyword>
<gene>
    <name evidence="9" type="ordered locus">CHU_3113</name>
</gene>
<accession>A0A6N4SVA9</accession>
<feature type="transmembrane region" description="Helical" evidence="7">
    <location>
        <begin position="72"/>
        <end position="89"/>
    </location>
</feature>
<evidence type="ECO:0000259" key="8">
    <source>
        <dbReference type="Pfam" id="PF13813"/>
    </source>
</evidence>
<evidence type="ECO:0000256" key="6">
    <source>
        <dbReference type="ARBA" id="ARBA00023136"/>
    </source>
</evidence>
<feature type="transmembrane region" description="Helical" evidence="7">
    <location>
        <begin position="207"/>
        <end position="229"/>
    </location>
</feature>
<feature type="transmembrane region" description="Helical" evidence="7">
    <location>
        <begin position="264"/>
        <end position="286"/>
    </location>
</feature>
<dbReference type="PANTHER" id="PTHR31595">
    <property type="entry name" value="LONG-CHAIN-ALCOHOL O-FATTY-ACYLTRANSFERASE 3-RELATED"/>
    <property type="match status" value="1"/>
</dbReference>
<dbReference type="KEGG" id="chu:CHU_3113"/>
<evidence type="ECO:0000256" key="2">
    <source>
        <dbReference type="ARBA" id="ARBA00005179"/>
    </source>
</evidence>
<feature type="transmembrane region" description="Helical" evidence="7">
    <location>
        <begin position="101"/>
        <end position="125"/>
    </location>
</feature>
<keyword evidence="3" id="KW-0808">Transferase</keyword>
<dbReference type="InterPro" id="IPR032805">
    <property type="entry name" value="Wax_synthase_dom"/>
</dbReference>
<dbReference type="GO" id="GO:0016020">
    <property type="term" value="C:membrane"/>
    <property type="evidence" value="ECO:0007669"/>
    <property type="project" value="UniProtKB-SubCell"/>
</dbReference>
<evidence type="ECO:0000313" key="9">
    <source>
        <dbReference type="EMBL" id="ABG60353.1"/>
    </source>
</evidence>
<evidence type="ECO:0000256" key="7">
    <source>
        <dbReference type="SAM" id="Phobius"/>
    </source>
</evidence>
<comment type="subcellular location">
    <subcellularLocation>
        <location evidence="1">Membrane</location>
        <topology evidence="1">Multi-pass membrane protein</topology>
    </subcellularLocation>
</comment>
<feature type="transmembrane region" description="Helical" evidence="7">
    <location>
        <begin position="14"/>
        <end position="34"/>
    </location>
</feature>
<dbReference type="GO" id="GO:0008374">
    <property type="term" value="F:O-acyltransferase activity"/>
    <property type="evidence" value="ECO:0007669"/>
    <property type="project" value="InterPro"/>
</dbReference>
<reference evidence="9 10" key="1">
    <citation type="journal article" date="2007" name="Appl. Environ. Microbiol.">
        <title>Genome sequence of the cellulolytic gliding bacterium Cytophaga hutchinsonii.</title>
        <authorList>
            <person name="Xie G."/>
            <person name="Bruce D.C."/>
            <person name="Challacombe J.F."/>
            <person name="Chertkov O."/>
            <person name="Detter J.C."/>
            <person name="Gilna P."/>
            <person name="Han C.S."/>
            <person name="Lucas S."/>
            <person name="Misra M."/>
            <person name="Myers G.L."/>
            <person name="Richardson P."/>
            <person name="Tapia R."/>
            <person name="Thayer N."/>
            <person name="Thompson L.S."/>
            <person name="Brettin T.S."/>
            <person name="Henrissat B."/>
            <person name="Wilson D.B."/>
            <person name="McBride M.J."/>
        </authorList>
    </citation>
    <scope>NUCLEOTIDE SEQUENCE [LARGE SCALE GENOMIC DNA]</scope>
    <source>
        <strain evidence="10">ATCC 33406 / DSM 1761 / CIP 103989 / NBRC 15051 / NCIMB 9469 / D465</strain>
    </source>
</reference>
<dbReference type="EMBL" id="CP000383">
    <property type="protein sequence ID" value="ABG60353.1"/>
    <property type="molecule type" value="Genomic_DNA"/>
</dbReference>
<keyword evidence="10" id="KW-1185">Reference proteome</keyword>
<feature type="domain" description="Wax synthase" evidence="8">
    <location>
        <begin position="168"/>
        <end position="232"/>
    </location>
</feature>
<keyword evidence="5 7" id="KW-1133">Transmembrane helix</keyword>
<dbReference type="Pfam" id="PF13813">
    <property type="entry name" value="MBOAT_2"/>
    <property type="match status" value="1"/>
</dbReference>
<keyword evidence="4 7" id="KW-0812">Transmembrane</keyword>
<evidence type="ECO:0000256" key="5">
    <source>
        <dbReference type="ARBA" id="ARBA00022989"/>
    </source>
</evidence>
<evidence type="ECO:0000313" key="10">
    <source>
        <dbReference type="Proteomes" id="UP000001822"/>
    </source>
</evidence>
<dbReference type="AlphaFoldDB" id="A0A6N4SVA9"/>
<evidence type="ECO:0000256" key="4">
    <source>
        <dbReference type="ARBA" id="ARBA00022692"/>
    </source>
</evidence>
<dbReference type="PANTHER" id="PTHR31595:SF57">
    <property type="entry name" value="OS04G0481900 PROTEIN"/>
    <property type="match status" value="1"/>
</dbReference>
<evidence type="ECO:0000256" key="1">
    <source>
        <dbReference type="ARBA" id="ARBA00004141"/>
    </source>
</evidence>
<dbReference type="Proteomes" id="UP000001822">
    <property type="component" value="Chromosome"/>
</dbReference>
<feature type="transmembrane region" description="Helical" evidence="7">
    <location>
        <begin position="41"/>
        <end position="60"/>
    </location>
</feature>
<evidence type="ECO:0000256" key="3">
    <source>
        <dbReference type="ARBA" id="ARBA00022679"/>
    </source>
</evidence>
<protein>
    <submittedName>
        <fullName evidence="9">Membrane protein</fullName>
    </submittedName>
</protein>
<proteinExistence type="predicted"/>
<name>A0A6N4SVA9_CYTH3</name>
<dbReference type="InterPro" id="IPR044851">
    <property type="entry name" value="Wax_synthase"/>
</dbReference>
<feature type="transmembrane region" description="Helical" evidence="7">
    <location>
        <begin position="235"/>
        <end position="252"/>
    </location>
</feature>
<dbReference type="GO" id="GO:0006629">
    <property type="term" value="P:lipid metabolic process"/>
    <property type="evidence" value="ECO:0007669"/>
    <property type="project" value="InterPro"/>
</dbReference>
<sequence>MLIGYFIPYINNLYFARALAWLIVMGTALVSITLTLSAAPIYRMIAIASLQLISMKVIVLVETYRGKPTLTYLQWLVFAMGWFGMRPRLFETFPSSPLPDVMAFVVKGISRIIIGLLLLIASVYAEKEFSAVYFFYELLMLVGLSFILHFGILNLSTASWRFSGVDVKELFRAPYKATSLKEFWGRRWNMAFSEMTAVVVYKPLKNVYGITAAMIASFLISGLLHEIAISFPVKTGYGLPFLYFIMHGLVMLAESKISLVKKIILHPIAAHIWVFAWLILPMPLLFHKTFIIEVVQPLRDFIVHIIGL</sequence>